<dbReference type="InterPro" id="IPR001054">
    <property type="entry name" value="A/G_cyclase"/>
</dbReference>
<comment type="caution">
    <text evidence="2">The sequence shown here is derived from an EMBL/GenBank/DDBJ whole genome shotgun (WGS) entry which is preliminary data.</text>
</comment>
<dbReference type="EMBL" id="JAAKZF010000018">
    <property type="protein sequence ID" value="NGO52506.1"/>
    <property type="molecule type" value="Genomic_DNA"/>
</dbReference>
<organism evidence="2 3">
    <name type="scientific">Allomesorhizobium camelthorni</name>
    <dbReference type="NCBI Taxonomy" id="475069"/>
    <lineage>
        <taxon>Bacteria</taxon>
        <taxon>Pseudomonadati</taxon>
        <taxon>Pseudomonadota</taxon>
        <taxon>Alphaproteobacteria</taxon>
        <taxon>Hyphomicrobiales</taxon>
        <taxon>Phyllobacteriaceae</taxon>
        <taxon>Allomesorhizobium</taxon>
    </lineage>
</organism>
<keyword evidence="3" id="KW-1185">Reference proteome</keyword>
<reference evidence="2 3" key="1">
    <citation type="submission" date="2020-02" db="EMBL/GenBank/DDBJ databases">
        <title>Genome sequence of strain CCNWXJ40-4.</title>
        <authorList>
            <person name="Gao J."/>
            <person name="Sun J."/>
        </authorList>
    </citation>
    <scope>NUCLEOTIDE SEQUENCE [LARGE SCALE GENOMIC DNA]</scope>
    <source>
        <strain evidence="2 3">CCNWXJ 40-4</strain>
    </source>
</reference>
<evidence type="ECO:0000313" key="3">
    <source>
        <dbReference type="Proteomes" id="UP001642900"/>
    </source>
</evidence>
<feature type="domain" description="Guanylate cyclase" evidence="1">
    <location>
        <begin position="17"/>
        <end position="125"/>
    </location>
</feature>
<name>A0A6G4WE46_9HYPH</name>
<dbReference type="GO" id="GO:0009190">
    <property type="term" value="P:cyclic nucleotide biosynthetic process"/>
    <property type="evidence" value="ECO:0007669"/>
    <property type="project" value="InterPro"/>
</dbReference>
<accession>A0A6G4WE46</accession>
<dbReference type="GO" id="GO:0035556">
    <property type="term" value="P:intracellular signal transduction"/>
    <property type="evidence" value="ECO:0007669"/>
    <property type="project" value="InterPro"/>
</dbReference>
<dbReference type="Gene3D" id="3.30.70.1230">
    <property type="entry name" value="Nucleotide cyclase"/>
    <property type="match status" value="1"/>
</dbReference>
<dbReference type="AlphaFoldDB" id="A0A6G4WE46"/>
<dbReference type="GO" id="GO:0004016">
    <property type="term" value="F:adenylate cyclase activity"/>
    <property type="evidence" value="ECO:0007669"/>
    <property type="project" value="UniProtKB-ARBA"/>
</dbReference>
<sequence>MDRDTSPARSSADAAATVAFIDLAGFSAIADVYGDAAAIDVLEIFEKMVREALRGYEPPIKWIGDEAMLSFPEPEIAIQVLGTLLQACRKEPRLPLTRAGLNHGQVIRRGNDLFGSTINIAARIAALAGPGQLLATQPIAETAAAKGILVRDLGKMALRSVADEVPLYEIELAPSPEPAWIDPVCKMHAPYASYRRAAPDGPWFCSPQCEEAYRKSPQTYPLPR</sequence>
<proteinExistence type="predicted"/>
<dbReference type="PANTHER" id="PTHR43081:SF1">
    <property type="entry name" value="ADENYLATE CYCLASE, TERMINAL-DIFFERENTIATION SPECIFIC"/>
    <property type="match status" value="1"/>
</dbReference>
<dbReference type="PANTHER" id="PTHR43081">
    <property type="entry name" value="ADENYLATE CYCLASE, TERMINAL-DIFFERENTIATION SPECIFIC-RELATED"/>
    <property type="match status" value="1"/>
</dbReference>
<dbReference type="InterPro" id="IPR050697">
    <property type="entry name" value="Adenylyl/Guanylyl_Cyclase_3/4"/>
</dbReference>
<evidence type="ECO:0000259" key="1">
    <source>
        <dbReference type="PROSITE" id="PS50125"/>
    </source>
</evidence>
<gene>
    <name evidence="2" type="ORF">G6N73_15190</name>
</gene>
<dbReference type="CDD" id="cd07302">
    <property type="entry name" value="CHD"/>
    <property type="match status" value="1"/>
</dbReference>
<dbReference type="PROSITE" id="PS50125">
    <property type="entry name" value="GUANYLATE_CYCLASE_2"/>
    <property type="match status" value="1"/>
</dbReference>
<evidence type="ECO:0000313" key="2">
    <source>
        <dbReference type="EMBL" id="NGO52506.1"/>
    </source>
</evidence>
<dbReference type="InterPro" id="IPR029787">
    <property type="entry name" value="Nucleotide_cyclase"/>
</dbReference>
<protein>
    <submittedName>
        <fullName evidence="2">Diguanylate cyclase</fullName>
    </submittedName>
</protein>
<dbReference type="SUPFAM" id="SSF55073">
    <property type="entry name" value="Nucleotide cyclase"/>
    <property type="match status" value="1"/>
</dbReference>
<dbReference type="Proteomes" id="UP001642900">
    <property type="component" value="Unassembled WGS sequence"/>
</dbReference>